<organism evidence="1 2">
    <name type="scientific">Pseudomonas fluorescens</name>
    <dbReference type="NCBI Taxonomy" id="294"/>
    <lineage>
        <taxon>Bacteria</taxon>
        <taxon>Pseudomonadati</taxon>
        <taxon>Pseudomonadota</taxon>
        <taxon>Gammaproteobacteria</taxon>
        <taxon>Pseudomonadales</taxon>
        <taxon>Pseudomonadaceae</taxon>
        <taxon>Pseudomonas</taxon>
    </lineage>
</organism>
<evidence type="ECO:0008006" key="3">
    <source>
        <dbReference type="Google" id="ProtNLM"/>
    </source>
</evidence>
<dbReference type="AlphaFoldDB" id="A0A423MUL6"/>
<name>A0A423MUL6_PSEFL</name>
<gene>
    <name evidence="1" type="ORF">BK672_26580</name>
</gene>
<dbReference type="Proteomes" id="UP000283650">
    <property type="component" value="Unassembled WGS sequence"/>
</dbReference>
<sequence>MANVKIEWDWLHWNCGQTWGTDVWPELQRRGVKQQDLERCVYVIRLNGLFAIQYPLGVSPTVYIGEGNFEQRITQHKNWLMELADLQGEYEFLIGYCFPRARNASKVYSDFEAMLIHEFRDIYGAAPLRNRQMEFQKSNHVFEPMNEIRSAIMIGQGMRFHWAVQPMKSSPMYDVYQRTILEELRV</sequence>
<dbReference type="EMBL" id="MOBY01000032">
    <property type="protein sequence ID" value="RON89047.1"/>
    <property type="molecule type" value="Genomic_DNA"/>
</dbReference>
<proteinExistence type="predicted"/>
<reference evidence="1 2" key="1">
    <citation type="submission" date="2016-10" db="EMBL/GenBank/DDBJ databases">
        <title>Comparative genome analysis of multiple Pseudomonas spp. focuses on biocontrol and plant growth promoting traits.</title>
        <authorList>
            <person name="Tao X.-Y."/>
            <person name="Taylor C.G."/>
        </authorList>
    </citation>
    <scope>NUCLEOTIDE SEQUENCE [LARGE SCALE GENOMIC DNA]</scope>
    <source>
        <strain evidence="1 2">2F9</strain>
    </source>
</reference>
<evidence type="ECO:0000313" key="2">
    <source>
        <dbReference type="Proteomes" id="UP000283650"/>
    </source>
</evidence>
<dbReference type="RefSeq" id="WP_007916191.1">
    <property type="nucleotide sequence ID" value="NZ_MOBY01000032.1"/>
</dbReference>
<protein>
    <recommendedName>
        <fullName evidence="3">GIY-YIG domain-containing protein</fullName>
    </recommendedName>
</protein>
<accession>A0A423MUL6</accession>
<comment type="caution">
    <text evidence="1">The sequence shown here is derived from an EMBL/GenBank/DDBJ whole genome shotgun (WGS) entry which is preliminary data.</text>
</comment>
<evidence type="ECO:0000313" key="1">
    <source>
        <dbReference type="EMBL" id="RON89047.1"/>
    </source>
</evidence>